<protein>
    <submittedName>
        <fullName evidence="1">Uncharacterized protein</fullName>
    </submittedName>
</protein>
<accession>A0A8C0XDM2</accession>
<name>A0A8C0XDM2_CASCN</name>
<dbReference type="AlphaFoldDB" id="A0A8C0XDM2"/>
<evidence type="ECO:0000313" key="1">
    <source>
        <dbReference type="Ensembl" id="ENSCCNP00000024562.1"/>
    </source>
</evidence>
<reference evidence="1" key="1">
    <citation type="submission" date="2023-09" db="UniProtKB">
        <authorList>
            <consortium name="Ensembl"/>
        </authorList>
    </citation>
    <scope>IDENTIFICATION</scope>
</reference>
<sequence>LSGNLCFCNTQLACIQTDSVVAMQKAFCPGVQFEIISMAPQGTRFLILHFPRLENCFFHFVECLFIL</sequence>
<organism evidence="1">
    <name type="scientific">Castor canadensis</name>
    <name type="common">American beaver</name>
    <dbReference type="NCBI Taxonomy" id="51338"/>
    <lineage>
        <taxon>Eukaryota</taxon>
        <taxon>Metazoa</taxon>
        <taxon>Chordata</taxon>
        <taxon>Craniata</taxon>
        <taxon>Vertebrata</taxon>
        <taxon>Euteleostomi</taxon>
        <taxon>Mammalia</taxon>
        <taxon>Eutheria</taxon>
        <taxon>Euarchontoglires</taxon>
        <taxon>Glires</taxon>
        <taxon>Rodentia</taxon>
        <taxon>Castorimorpha</taxon>
        <taxon>Castoridae</taxon>
        <taxon>Castor</taxon>
    </lineage>
</organism>
<dbReference type="Ensembl" id="ENSCCNT00000031307.1">
    <property type="protein sequence ID" value="ENSCCNP00000024562.1"/>
    <property type="gene ID" value="ENSCCNG00000024040.1"/>
</dbReference>
<proteinExistence type="predicted"/>